<evidence type="ECO:0000313" key="4">
    <source>
        <dbReference type="EMBL" id="QKF78269.1"/>
    </source>
</evidence>
<protein>
    <submittedName>
        <fullName evidence="4">Zinc metallopeptidase, M23 family</fullName>
    </submittedName>
</protein>
<sequence length="258" mass="29686">MLRGIVLKDKNIIILSIIFLLLIIFIYIFYLNFIISDLKNDLKSKENLYSIQINNRIDEILELSEQIKELHRIMDVGLVLNSNDKIVFNNKIDENSLNNLFKIIPNGFPLIDVQVSSRFGERIHPISNIEKFHSGLDLKTKIGNNVYSTASGVVYKVRNEDNGGYGKFVTILHAFGFTTLYAHLDEVLVKEGDFVDKNSVIATSGNTGISTGPHLHYEIKFLEKHLNPIDFIYWNKKSFNSIFMNNSNIEWKNLINKF</sequence>
<evidence type="ECO:0000256" key="1">
    <source>
        <dbReference type="ARBA" id="ARBA00022729"/>
    </source>
</evidence>
<dbReference type="PANTHER" id="PTHR21666:SF289">
    <property type="entry name" value="L-ALA--D-GLU ENDOPEPTIDASE"/>
    <property type="match status" value="1"/>
</dbReference>
<dbReference type="PANTHER" id="PTHR21666">
    <property type="entry name" value="PEPTIDASE-RELATED"/>
    <property type="match status" value="1"/>
</dbReference>
<dbReference type="Proteomes" id="UP000503313">
    <property type="component" value="Chromosome"/>
</dbReference>
<dbReference type="GO" id="GO:0004222">
    <property type="term" value="F:metalloendopeptidase activity"/>
    <property type="evidence" value="ECO:0007669"/>
    <property type="project" value="TreeGrafter"/>
</dbReference>
<dbReference type="InterPro" id="IPR050570">
    <property type="entry name" value="Cell_wall_metabolism_enzyme"/>
</dbReference>
<gene>
    <name evidence="4" type="ORF">ADFLV_2263</name>
</gene>
<dbReference type="RefSeq" id="WP_014474899.1">
    <property type="nucleotide sequence ID" value="NZ_CP053835.1"/>
</dbReference>
<evidence type="ECO:0000313" key="5">
    <source>
        <dbReference type="Proteomes" id="UP000503313"/>
    </source>
</evidence>
<dbReference type="Pfam" id="PF01551">
    <property type="entry name" value="Peptidase_M23"/>
    <property type="match status" value="1"/>
</dbReference>
<feature type="transmembrane region" description="Helical" evidence="2">
    <location>
        <begin position="12"/>
        <end position="35"/>
    </location>
</feature>
<accession>A0AAE7BI04</accession>
<dbReference type="AlphaFoldDB" id="A0AAE7BI04"/>
<name>A0AAE7BI04_9BACT</name>
<evidence type="ECO:0000256" key="2">
    <source>
        <dbReference type="SAM" id="Phobius"/>
    </source>
</evidence>
<dbReference type="SUPFAM" id="SSF51261">
    <property type="entry name" value="Duplicated hybrid motif"/>
    <property type="match status" value="1"/>
</dbReference>
<dbReference type="KEGG" id="adz:ADFLV_2263"/>
<keyword evidence="2" id="KW-0472">Membrane</keyword>
<dbReference type="Gene3D" id="2.70.70.10">
    <property type="entry name" value="Glucose Permease (Domain IIA)"/>
    <property type="match status" value="1"/>
</dbReference>
<proteinExistence type="predicted"/>
<dbReference type="FunFam" id="2.70.70.10:FF:000006">
    <property type="entry name" value="M23 family peptidase"/>
    <property type="match status" value="1"/>
</dbReference>
<keyword evidence="2" id="KW-1133">Transmembrane helix</keyword>
<keyword evidence="5" id="KW-1185">Reference proteome</keyword>
<reference evidence="4 5" key="1">
    <citation type="submission" date="2020-05" db="EMBL/GenBank/DDBJ databases">
        <title>Complete genome sequencing of Campylobacter and Arcobacter type strains.</title>
        <authorList>
            <person name="Miller W.G."/>
            <person name="Yee E."/>
        </authorList>
    </citation>
    <scope>NUCLEOTIDE SEQUENCE [LARGE SCALE GENOMIC DNA]</scope>
    <source>
        <strain evidence="4 5">LMG 25694</strain>
    </source>
</reference>
<dbReference type="InterPro" id="IPR016047">
    <property type="entry name" value="M23ase_b-sheet_dom"/>
</dbReference>
<keyword evidence="1" id="KW-0732">Signal</keyword>
<evidence type="ECO:0000259" key="3">
    <source>
        <dbReference type="Pfam" id="PF01551"/>
    </source>
</evidence>
<organism evidence="4 5">
    <name type="scientific">Arcobacter defluvii</name>
    <dbReference type="NCBI Taxonomy" id="873191"/>
    <lineage>
        <taxon>Bacteria</taxon>
        <taxon>Pseudomonadati</taxon>
        <taxon>Campylobacterota</taxon>
        <taxon>Epsilonproteobacteria</taxon>
        <taxon>Campylobacterales</taxon>
        <taxon>Arcobacteraceae</taxon>
        <taxon>Arcobacter</taxon>
    </lineage>
</organism>
<dbReference type="InterPro" id="IPR011055">
    <property type="entry name" value="Dup_hybrid_motif"/>
</dbReference>
<dbReference type="EMBL" id="CP053835">
    <property type="protein sequence ID" value="QKF78269.1"/>
    <property type="molecule type" value="Genomic_DNA"/>
</dbReference>
<feature type="domain" description="M23ase beta-sheet core" evidence="3">
    <location>
        <begin position="131"/>
        <end position="228"/>
    </location>
</feature>
<keyword evidence="2" id="KW-0812">Transmembrane</keyword>
<dbReference type="CDD" id="cd12797">
    <property type="entry name" value="M23_peptidase"/>
    <property type="match status" value="1"/>
</dbReference>